<evidence type="ECO:0000313" key="2">
    <source>
        <dbReference type="EMBL" id="MDN3202965.1"/>
    </source>
</evidence>
<gene>
    <name evidence="2" type="ORF">QVH07_02335</name>
</gene>
<keyword evidence="3" id="KW-1185">Reference proteome</keyword>
<evidence type="ECO:0000313" key="3">
    <source>
        <dbReference type="Proteomes" id="UP001171916"/>
    </source>
</evidence>
<dbReference type="Pfam" id="PF11138">
    <property type="entry name" value="DUF2911"/>
    <property type="match status" value="1"/>
</dbReference>
<dbReference type="Proteomes" id="UP001171916">
    <property type="component" value="Unassembled WGS sequence"/>
</dbReference>
<keyword evidence="1" id="KW-0732">Signal</keyword>
<proteinExistence type="predicted"/>
<dbReference type="InterPro" id="IPR021314">
    <property type="entry name" value="DUF2911"/>
</dbReference>
<dbReference type="RefSeq" id="WP_289998520.1">
    <property type="nucleotide sequence ID" value="NZ_JAUEPH010000001.1"/>
</dbReference>
<feature type="chain" id="PRO_5046705587" evidence="1">
    <location>
        <begin position="20"/>
        <end position="196"/>
    </location>
</feature>
<reference evidence="2" key="1">
    <citation type="submission" date="2023-06" db="EMBL/GenBank/DDBJ databases">
        <title>Robiginitalea aurantiacus sp. nov. and Algoriphagus sediminis sp. nov., isolated from coastal sediment.</title>
        <authorList>
            <person name="Zhou Z.Y."/>
            <person name="An J."/>
            <person name="Jia Y.W."/>
            <person name="Du Z.J."/>
        </authorList>
    </citation>
    <scope>NUCLEOTIDE SEQUENCE</scope>
    <source>
        <strain evidence="2">C2-7</strain>
    </source>
</reference>
<protein>
    <submittedName>
        <fullName evidence="2">DUF2911 domain-containing protein</fullName>
    </submittedName>
</protein>
<evidence type="ECO:0000256" key="1">
    <source>
        <dbReference type="SAM" id="SignalP"/>
    </source>
</evidence>
<dbReference type="EMBL" id="JAUEPH010000001">
    <property type="protein sequence ID" value="MDN3202965.1"/>
    <property type="molecule type" value="Genomic_DNA"/>
</dbReference>
<accession>A0ABT7Y963</accession>
<comment type="caution">
    <text evidence="2">The sequence shown here is derived from an EMBL/GenBank/DDBJ whole genome shotgun (WGS) entry which is preliminary data.</text>
</comment>
<feature type="signal peptide" evidence="1">
    <location>
        <begin position="1"/>
        <end position="19"/>
    </location>
</feature>
<name>A0ABT7Y963_9BACT</name>
<sequence>MYKSILAFALMLSSTWAFAQMEAPAPSPASTVSQVVGFTKISMDYSSPAVKGRTIFGDLIPYGVTWRAGANAATKITFSTAVTIGGKNIPAGTYSIHITPMESDDWVVHFNPKGVYVYAYMKDGEIDEEALAADDIVAVKVSPMMADESMERLTYWISANDNKVAKVYMGWDKARLSFDVDTQVDAKMEAMKAAFN</sequence>
<organism evidence="2 3">
    <name type="scientific">Algoriphagus sediminis</name>
    <dbReference type="NCBI Taxonomy" id="3057113"/>
    <lineage>
        <taxon>Bacteria</taxon>
        <taxon>Pseudomonadati</taxon>
        <taxon>Bacteroidota</taxon>
        <taxon>Cytophagia</taxon>
        <taxon>Cytophagales</taxon>
        <taxon>Cyclobacteriaceae</taxon>
        <taxon>Algoriphagus</taxon>
    </lineage>
</organism>